<dbReference type="Proteomes" id="UP000054051">
    <property type="component" value="Unassembled WGS sequence"/>
</dbReference>
<dbReference type="EMBL" id="CAFB01000034">
    <property type="protein sequence ID" value="CCD28772.1"/>
    <property type="molecule type" value="Genomic_DNA"/>
</dbReference>
<reference evidence="10 11" key="1">
    <citation type="submission" date="2011-08" db="EMBL/GenBank/DDBJ databases">
        <title>The genome of the obligate endobacterium of an arbuscular mycorrhizal fungus reveals an interphylum network of nutritional interactions.</title>
        <authorList>
            <person name="Ghignone S."/>
            <person name="Salvioli A."/>
            <person name="Anca I."/>
            <person name="Lumini E."/>
            <person name="Ortu G."/>
            <person name="Petiti L."/>
            <person name="Cruveiller S."/>
            <person name="Bianciotto V."/>
            <person name="Piffanelli P."/>
            <person name="Lanfranco L."/>
            <person name="Bonfante P."/>
        </authorList>
    </citation>
    <scope>NUCLEOTIDE SEQUENCE [LARGE SCALE GENOMIC DNA]</scope>
    <source>
        <strain evidence="10 11">BEG34</strain>
    </source>
</reference>
<feature type="region of interest" description="Disordered" evidence="8">
    <location>
        <begin position="302"/>
        <end position="325"/>
    </location>
</feature>
<evidence type="ECO:0000313" key="10">
    <source>
        <dbReference type="EMBL" id="CCD28772.1"/>
    </source>
</evidence>
<name>G2J7M7_9BURK</name>
<dbReference type="InterPro" id="IPR004410">
    <property type="entry name" value="Malonyl_CoA-ACP_transAc_FabD"/>
</dbReference>
<dbReference type="Pfam" id="PF00698">
    <property type="entry name" value="Acyl_transf_1"/>
    <property type="match status" value="1"/>
</dbReference>
<dbReference type="PIRSF" id="PIRSF000446">
    <property type="entry name" value="Mct"/>
    <property type="match status" value="1"/>
</dbReference>
<dbReference type="NCBIfam" id="TIGR00128">
    <property type="entry name" value="fabD"/>
    <property type="match status" value="1"/>
</dbReference>
<evidence type="ECO:0000256" key="5">
    <source>
        <dbReference type="ARBA" id="ARBA00048462"/>
    </source>
</evidence>
<comment type="similarity">
    <text evidence="6">Belongs to the fabD family.</text>
</comment>
<dbReference type="PANTHER" id="PTHR42681">
    <property type="entry name" value="MALONYL-COA-ACYL CARRIER PROTEIN TRANSACYLASE, MITOCHONDRIAL"/>
    <property type="match status" value="1"/>
</dbReference>
<organism evidence="10 11">
    <name type="scientific">Candidatus Glomeribacter gigasporarum BEG34</name>
    <dbReference type="NCBI Taxonomy" id="1070319"/>
    <lineage>
        <taxon>Bacteria</taxon>
        <taxon>Pseudomonadati</taxon>
        <taxon>Pseudomonadota</taxon>
        <taxon>Betaproteobacteria</taxon>
        <taxon>Burkholderiales</taxon>
        <taxon>Burkholderiaceae</taxon>
        <taxon>Candidatus Glomeribacter</taxon>
    </lineage>
</organism>
<dbReference type="InterPro" id="IPR001227">
    <property type="entry name" value="Ac_transferase_dom_sf"/>
</dbReference>
<dbReference type="RefSeq" id="WP_006682052.1">
    <property type="nucleotide sequence ID" value="NZ_CAFB01000034.1"/>
</dbReference>
<dbReference type="AlphaFoldDB" id="G2J7M7"/>
<dbReference type="STRING" id="1070319.CAGGBEG34_180078"/>
<dbReference type="InterPro" id="IPR050858">
    <property type="entry name" value="Mal-CoA-ACP_Trans/PKS_FabD"/>
</dbReference>
<dbReference type="GO" id="GO:0006633">
    <property type="term" value="P:fatty acid biosynthetic process"/>
    <property type="evidence" value="ECO:0007669"/>
    <property type="project" value="TreeGrafter"/>
</dbReference>
<keyword evidence="11" id="KW-1185">Reference proteome</keyword>
<dbReference type="SUPFAM" id="SSF52151">
    <property type="entry name" value="FabD/lysophospholipase-like"/>
    <property type="match status" value="1"/>
</dbReference>
<dbReference type="SUPFAM" id="SSF55048">
    <property type="entry name" value="Probable ACP-binding domain of malonyl-CoA ACP transacylase"/>
    <property type="match status" value="1"/>
</dbReference>
<accession>G2J7M7</accession>
<evidence type="ECO:0000256" key="8">
    <source>
        <dbReference type="SAM" id="MobiDB-lite"/>
    </source>
</evidence>
<feature type="domain" description="Malonyl-CoA:ACP transacylase (MAT)" evidence="9">
    <location>
        <begin position="6"/>
        <end position="305"/>
    </location>
</feature>
<sequence>MKFAFVFPGQGSQSVGMLNVFSGWPVVQETLAQASDILEQDIGALIANGPADALNLTFNTQPAMLTAAYAVYRAWRAAGGPEPAMVAGHSLGEYTALVAAGALAFDDALKLVRFRAQIMQEAVPEGAGSMAAILGLDAQSVRALCTAVSALGTVEAVNFNAPTQTVIAGQRNPVETVCKLALSAGAQRAVPLPVSAPFHSSLLKPAADRLSAYLSHVEIRAPRIPVVNNIDVAIASTPQEIRDALARQVAGPVRWVECVRRLVLEGATQIIECGPGKVLTGLTKRIDRSLGHAAIHDPASLESAQLNDQSDAESAFKTAEIKSSR</sequence>
<keyword evidence="3 6" id="KW-0808">Transferase</keyword>
<feature type="active site" evidence="7">
    <location>
        <position position="90"/>
    </location>
</feature>
<dbReference type="PANTHER" id="PTHR42681:SF1">
    <property type="entry name" value="MALONYL-COA-ACYL CARRIER PROTEIN TRANSACYLASE, MITOCHONDRIAL"/>
    <property type="match status" value="1"/>
</dbReference>
<dbReference type="OrthoDB" id="9808564at2"/>
<dbReference type="GO" id="GO:0004314">
    <property type="term" value="F:[acyl-carrier-protein] S-malonyltransferase activity"/>
    <property type="evidence" value="ECO:0007669"/>
    <property type="project" value="UniProtKB-EC"/>
</dbReference>
<dbReference type="Gene3D" id="3.30.70.250">
    <property type="entry name" value="Malonyl-CoA ACP transacylase, ACP-binding"/>
    <property type="match status" value="1"/>
</dbReference>
<dbReference type="InterPro" id="IPR014043">
    <property type="entry name" value="Acyl_transferase_dom"/>
</dbReference>
<feature type="active site" evidence="7">
    <location>
        <position position="199"/>
    </location>
</feature>
<dbReference type="eggNOG" id="COG0331">
    <property type="taxonomic scope" value="Bacteria"/>
</dbReference>
<proteinExistence type="inferred from homology"/>
<dbReference type="GO" id="GO:0005829">
    <property type="term" value="C:cytosol"/>
    <property type="evidence" value="ECO:0007669"/>
    <property type="project" value="TreeGrafter"/>
</dbReference>
<dbReference type="InterPro" id="IPR016035">
    <property type="entry name" value="Acyl_Trfase/lysoPLipase"/>
</dbReference>
<dbReference type="SMART" id="SM00827">
    <property type="entry name" value="PKS_AT"/>
    <property type="match status" value="1"/>
</dbReference>
<evidence type="ECO:0000256" key="1">
    <source>
        <dbReference type="ARBA" id="ARBA00013258"/>
    </source>
</evidence>
<evidence type="ECO:0000313" key="11">
    <source>
        <dbReference type="Proteomes" id="UP000054051"/>
    </source>
</evidence>
<evidence type="ECO:0000259" key="9">
    <source>
        <dbReference type="SMART" id="SM00827"/>
    </source>
</evidence>
<dbReference type="EC" id="2.3.1.39" evidence="1 6"/>
<keyword evidence="4 6" id="KW-0012">Acyltransferase</keyword>
<evidence type="ECO:0000256" key="7">
    <source>
        <dbReference type="PIRSR" id="PIRSR000446-1"/>
    </source>
</evidence>
<protein>
    <recommendedName>
        <fullName evidence="2 6">Malonyl CoA-acyl carrier protein transacylase</fullName>
        <ecNumber evidence="1 6">2.3.1.39</ecNumber>
    </recommendedName>
</protein>
<gene>
    <name evidence="10" type="primary">fabD</name>
    <name evidence="10" type="ORF">CAGGBEG34_180078</name>
</gene>
<dbReference type="Gene3D" id="3.40.366.10">
    <property type="entry name" value="Malonyl-Coenzyme A Acyl Carrier Protein, domain 2"/>
    <property type="match status" value="1"/>
</dbReference>
<dbReference type="FunFam" id="3.30.70.250:FF:000001">
    <property type="entry name" value="Malonyl CoA-acyl carrier protein transacylase"/>
    <property type="match status" value="1"/>
</dbReference>
<dbReference type="InterPro" id="IPR016036">
    <property type="entry name" value="Malonyl_transacylase_ACP-bd"/>
</dbReference>
<evidence type="ECO:0000256" key="4">
    <source>
        <dbReference type="ARBA" id="ARBA00023315"/>
    </source>
</evidence>
<dbReference type="InterPro" id="IPR024925">
    <property type="entry name" value="Malonyl_CoA-ACP_transAc"/>
</dbReference>
<evidence type="ECO:0000256" key="3">
    <source>
        <dbReference type="ARBA" id="ARBA00022679"/>
    </source>
</evidence>
<comment type="caution">
    <text evidence="10">The sequence shown here is derived from an EMBL/GenBank/DDBJ whole genome shotgun (WGS) entry which is preliminary data.</text>
</comment>
<evidence type="ECO:0000256" key="6">
    <source>
        <dbReference type="PIRNR" id="PIRNR000446"/>
    </source>
</evidence>
<evidence type="ECO:0000256" key="2">
    <source>
        <dbReference type="ARBA" id="ARBA00018953"/>
    </source>
</evidence>
<comment type="catalytic activity">
    <reaction evidence="5 6">
        <text>holo-[ACP] + malonyl-CoA = malonyl-[ACP] + CoA</text>
        <dbReference type="Rhea" id="RHEA:41792"/>
        <dbReference type="Rhea" id="RHEA-COMP:9623"/>
        <dbReference type="Rhea" id="RHEA-COMP:9685"/>
        <dbReference type="ChEBI" id="CHEBI:57287"/>
        <dbReference type="ChEBI" id="CHEBI:57384"/>
        <dbReference type="ChEBI" id="CHEBI:64479"/>
        <dbReference type="ChEBI" id="CHEBI:78449"/>
        <dbReference type="EC" id="2.3.1.39"/>
    </reaction>
</comment>